<name>A0ABS2R193_9BACI</name>
<evidence type="ECO:0000313" key="2">
    <source>
        <dbReference type="EMBL" id="MBM7713407.1"/>
    </source>
</evidence>
<feature type="signal peptide" evidence="1">
    <location>
        <begin position="1"/>
        <end position="21"/>
    </location>
</feature>
<gene>
    <name evidence="2" type="ORF">JOC94_000375</name>
</gene>
<sequence>MKKIWAVLLALLLIPTGSSYGETPPVNDGKLLVEFYDADGTFIESYSGQEAEELLKPPIDPPILEVPEVTDDIPHVHIYNENNFIIDSTDENVLKAQSKAEAAVKAASLQAYKYDPASFTHNIWIADGAYFHQPQSIEIRPKKKMNSIITRVYRQGSATPVGSVKIANFSSVANIPLHKFTKYSGNYKIQLLNEDPNQPTIYLDTAHLYYK</sequence>
<keyword evidence="3" id="KW-1185">Reference proteome</keyword>
<comment type="caution">
    <text evidence="2">The sequence shown here is derived from an EMBL/GenBank/DDBJ whole genome shotgun (WGS) entry which is preliminary data.</text>
</comment>
<organism evidence="2 3">
    <name type="scientific">Siminovitchia thermophila</name>
    <dbReference type="NCBI Taxonomy" id="1245522"/>
    <lineage>
        <taxon>Bacteria</taxon>
        <taxon>Bacillati</taxon>
        <taxon>Bacillota</taxon>
        <taxon>Bacilli</taxon>
        <taxon>Bacillales</taxon>
        <taxon>Bacillaceae</taxon>
        <taxon>Siminovitchia</taxon>
    </lineage>
</organism>
<keyword evidence="1" id="KW-0732">Signal</keyword>
<reference evidence="2 3" key="1">
    <citation type="submission" date="2021-01" db="EMBL/GenBank/DDBJ databases">
        <title>Genomic Encyclopedia of Type Strains, Phase IV (KMG-IV): sequencing the most valuable type-strain genomes for metagenomic binning, comparative biology and taxonomic classification.</title>
        <authorList>
            <person name="Goeker M."/>
        </authorList>
    </citation>
    <scope>NUCLEOTIDE SEQUENCE [LARGE SCALE GENOMIC DNA]</scope>
    <source>
        <strain evidence="2 3">DSM 105453</strain>
    </source>
</reference>
<evidence type="ECO:0000256" key="1">
    <source>
        <dbReference type="SAM" id="SignalP"/>
    </source>
</evidence>
<accession>A0ABS2R193</accession>
<proteinExistence type="predicted"/>
<feature type="chain" id="PRO_5047289936" evidence="1">
    <location>
        <begin position="22"/>
        <end position="211"/>
    </location>
</feature>
<dbReference type="EMBL" id="JAFBFH010000002">
    <property type="protein sequence ID" value="MBM7713407.1"/>
    <property type="molecule type" value="Genomic_DNA"/>
</dbReference>
<dbReference type="Proteomes" id="UP000823485">
    <property type="component" value="Unassembled WGS sequence"/>
</dbReference>
<protein>
    <submittedName>
        <fullName evidence="2">Uncharacterized protein</fullName>
    </submittedName>
</protein>
<dbReference type="RefSeq" id="WP_205178167.1">
    <property type="nucleotide sequence ID" value="NZ_JAFBFH010000002.1"/>
</dbReference>
<evidence type="ECO:0000313" key="3">
    <source>
        <dbReference type="Proteomes" id="UP000823485"/>
    </source>
</evidence>